<protein>
    <submittedName>
        <fullName evidence="6">LysR substrate-binding domain-containing protein</fullName>
    </submittedName>
</protein>
<dbReference type="Gene3D" id="1.10.10.10">
    <property type="entry name" value="Winged helix-like DNA-binding domain superfamily/Winged helix DNA-binding domain"/>
    <property type="match status" value="1"/>
</dbReference>
<dbReference type="Gene3D" id="3.40.190.10">
    <property type="entry name" value="Periplasmic binding protein-like II"/>
    <property type="match status" value="2"/>
</dbReference>
<keyword evidence="3" id="KW-0238">DNA-binding</keyword>
<accession>A0ABW9AVW2</accession>
<dbReference type="InterPro" id="IPR050176">
    <property type="entry name" value="LTTR"/>
</dbReference>
<dbReference type="EMBL" id="JAQQEZ010000022">
    <property type="protein sequence ID" value="MFM0004690.1"/>
    <property type="molecule type" value="Genomic_DNA"/>
</dbReference>
<gene>
    <name evidence="6" type="ORF">PQR57_27145</name>
</gene>
<keyword evidence="2" id="KW-0805">Transcription regulation</keyword>
<dbReference type="PANTHER" id="PTHR30579">
    <property type="entry name" value="TRANSCRIPTIONAL REGULATOR"/>
    <property type="match status" value="1"/>
</dbReference>
<comment type="similarity">
    <text evidence="1">Belongs to the LysR transcriptional regulatory family.</text>
</comment>
<dbReference type="PRINTS" id="PR00039">
    <property type="entry name" value="HTHLYSR"/>
</dbReference>
<dbReference type="Pfam" id="PF03466">
    <property type="entry name" value="LysR_substrate"/>
    <property type="match status" value="1"/>
</dbReference>
<evidence type="ECO:0000256" key="2">
    <source>
        <dbReference type="ARBA" id="ARBA00023015"/>
    </source>
</evidence>
<evidence type="ECO:0000259" key="5">
    <source>
        <dbReference type="PROSITE" id="PS50931"/>
    </source>
</evidence>
<evidence type="ECO:0000313" key="7">
    <source>
        <dbReference type="Proteomes" id="UP001629230"/>
    </source>
</evidence>
<dbReference type="Pfam" id="PF00126">
    <property type="entry name" value="HTH_1"/>
    <property type="match status" value="1"/>
</dbReference>
<evidence type="ECO:0000256" key="1">
    <source>
        <dbReference type="ARBA" id="ARBA00009437"/>
    </source>
</evidence>
<evidence type="ECO:0000256" key="4">
    <source>
        <dbReference type="ARBA" id="ARBA00023163"/>
    </source>
</evidence>
<dbReference type="InterPro" id="IPR036388">
    <property type="entry name" value="WH-like_DNA-bd_sf"/>
</dbReference>
<dbReference type="InterPro" id="IPR036390">
    <property type="entry name" value="WH_DNA-bd_sf"/>
</dbReference>
<comment type="caution">
    <text evidence="6">The sequence shown here is derived from an EMBL/GenBank/DDBJ whole genome shotgun (WGS) entry which is preliminary data.</text>
</comment>
<sequence>MRTLDLDLLRTFVAVADGESFALAAERVHRTQSAVTQQMARLELQLGVALFQKVGRSKRLTEPGVRLLDYARQLLALNDEVLETLAAPDLRGPLRIGSPYDAAEFLLPPLLARFSALYPHVQIEVHPARTAHLLQALKQGQIEISLVAMPEGMVDPAHPSVRLRTSPMVWMAAAEYVHDPSQPVPLVSPNEPSHYRATALAALDAHQIPWHIRHVSTSLAFGGLRAALRAGLGVTVRPIEMLASELRVLDEAEGLPRLPSLCFDLYLRDWRVSPPAQRLFEAVAGGGVLQSIGSRYK</sequence>
<organism evidence="6 7">
    <name type="scientific">Paraburkholderia dipogonis</name>
    <dbReference type="NCBI Taxonomy" id="1211383"/>
    <lineage>
        <taxon>Bacteria</taxon>
        <taxon>Pseudomonadati</taxon>
        <taxon>Pseudomonadota</taxon>
        <taxon>Betaproteobacteria</taxon>
        <taxon>Burkholderiales</taxon>
        <taxon>Burkholderiaceae</taxon>
        <taxon>Paraburkholderia</taxon>
    </lineage>
</organism>
<feature type="domain" description="HTH lysR-type" evidence="5">
    <location>
        <begin position="4"/>
        <end position="61"/>
    </location>
</feature>
<dbReference type="PANTHER" id="PTHR30579:SF7">
    <property type="entry name" value="HTH-TYPE TRANSCRIPTIONAL REGULATOR LRHA-RELATED"/>
    <property type="match status" value="1"/>
</dbReference>
<dbReference type="SUPFAM" id="SSF53850">
    <property type="entry name" value="Periplasmic binding protein-like II"/>
    <property type="match status" value="1"/>
</dbReference>
<evidence type="ECO:0000313" key="6">
    <source>
        <dbReference type="EMBL" id="MFM0004690.1"/>
    </source>
</evidence>
<dbReference type="InterPro" id="IPR000847">
    <property type="entry name" value="LysR_HTH_N"/>
</dbReference>
<dbReference type="PROSITE" id="PS50931">
    <property type="entry name" value="HTH_LYSR"/>
    <property type="match status" value="1"/>
</dbReference>
<name>A0ABW9AVW2_9BURK</name>
<reference evidence="6 7" key="1">
    <citation type="journal article" date="2024" name="Chem. Sci.">
        <title>Discovery of megapolipeptins by genome mining of a Burkholderiales bacteria collection.</title>
        <authorList>
            <person name="Paulo B.S."/>
            <person name="Recchia M.J.J."/>
            <person name="Lee S."/>
            <person name="Fergusson C.H."/>
            <person name="Romanowski S.B."/>
            <person name="Hernandez A."/>
            <person name="Krull N."/>
            <person name="Liu D.Y."/>
            <person name="Cavanagh H."/>
            <person name="Bos A."/>
            <person name="Gray C.A."/>
            <person name="Murphy B.T."/>
            <person name="Linington R.G."/>
            <person name="Eustaquio A.S."/>
        </authorList>
    </citation>
    <scope>NUCLEOTIDE SEQUENCE [LARGE SCALE GENOMIC DNA]</scope>
    <source>
        <strain evidence="6 7">RL17-350-BIC-A</strain>
    </source>
</reference>
<keyword evidence="4" id="KW-0804">Transcription</keyword>
<evidence type="ECO:0000256" key="3">
    <source>
        <dbReference type="ARBA" id="ARBA00023125"/>
    </source>
</evidence>
<dbReference type="InterPro" id="IPR005119">
    <property type="entry name" value="LysR_subst-bd"/>
</dbReference>
<dbReference type="Proteomes" id="UP001629230">
    <property type="component" value="Unassembled WGS sequence"/>
</dbReference>
<dbReference type="RefSeq" id="WP_408179528.1">
    <property type="nucleotide sequence ID" value="NZ_JAQQEZ010000022.1"/>
</dbReference>
<dbReference type="SUPFAM" id="SSF46785">
    <property type="entry name" value="Winged helix' DNA-binding domain"/>
    <property type="match status" value="1"/>
</dbReference>
<keyword evidence="7" id="KW-1185">Reference proteome</keyword>
<proteinExistence type="inferred from homology"/>